<dbReference type="InterPro" id="IPR035919">
    <property type="entry name" value="EAL_sf"/>
</dbReference>
<dbReference type="InterPro" id="IPR000160">
    <property type="entry name" value="GGDEF_dom"/>
</dbReference>
<dbReference type="PROSITE" id="PS50887">
    <property type="entry name" value="GGDEF"/>
    <property type="match status" value="1"/>
</dbReference>
<dbReference type="InterPro" id="IPR001633">
    <property type="entry name" value="EAL_dom"/>
</dbReference>
<evidence type="ECO:0000256" key="1">
    <source>
        <dbReference type="ARBA" id="ARBA00001946"/>
    </source>
</evidence>
<dbReference type="InterPro" id="IPR052155">
    <property type="entry name" value="Biofilm_reg_signaling"/>
</dbReference>
<dbReference type="Proteomes" id="UP000316649">
    <property type="component" value="Unassembled WGS sequence"/>
</dbReference>
<evidence type="ECO:0000313" key="5">
    <source>
        <dbReference type="Proteomes" id="UP000316649"/>
    </source>
</evidence>
<dbReference type="NCBIfam" id="TIGR00254">
    <property type="entry name" value="GGDEF"/>
    <property type="match status" value="1"/>
</dbReference>
<protein>
    <submittedName>
        <fullName evidence="4">EAL domain-containing protein</fullName>
    </submittedName>
</protein>
<dbReference type="SUPFAM" id="SSF55073">
    <property type="entry name" value="Nucleotide cyclase"/>
    <property type="match status" value="1"/>
</dbReference>
<dbReference type="CDD" id="cd00130">
    <property type="entry name" value="PAS"/>
    <property type="match status" value="1"/>
</dbReference>
<dbReference type="Gene3D" id="3.20.20.450">
    <property type="entry name" value="EAL domain"/>
    <property type="match status" value="1"/>
</dbReference>
<name>A0A558DRU6_9GAMM</name>
<dbReference type="SUPFAM" id="SSF141868">
    <property type="entry name" value="EAL domain-like"/>
    <property type="match status" value="1"/>
</dbReference>
<dbReference type="InterPro" id="IPR013656">
    <property type="entry name" value="PAS_4"/>
</dbReference>
<reference evidence="4 5" key="1">
    <citation type="submission" date="2019-07" db="EMBL/GenBank/DDBJ databases">
        <title>The pathways for chlorine oxyanion respiration interact through the shared metabolite chlorate.</title>
        <authorList>
            <person name="Barnum T.P."/>
            <person name="Cheng Y."/>
            <person name="Hill K.A."/>
            <person name="Lucas L.N."/>
            <person name="Carlson H.K."/>
            <person name="Coates J.D."/>
        </authorList>
    </citation>
    <scope>NUCLEOTIDE SEQUENCE [LARGE SCALE GENOMIC DNA]</scope>
    <source>
        <strain evidence="4 5">BK-1</strain>
    </source>
</reference>
<dbReference type="InterPro" id="IPR035965">
    <property type="entry name" value="PAS-like_dom_sf"/>
</dbReference>
<dbReference type="InterPro" id="IPR043128">
    <property type="entry name" value="Rev_trsase/Diguanyl_cyclase"/>
</dbReference>
<dbReference type="Gene3D" id="3.30.450.40">
    <property type="match status" value="1"/>
</dbReference>
<evidence type="ECO:0000259" key="2">
    <source>
        <dbReference type="PROSITE" id="PS50883"/>
    </source>
</evidence>
<dbReference type="CDD" id="cd01949">
    <property type="entry name" value="GGDEF"/>
    <property type="match status" value="1"/>
</dbReference>
<comment type="cofactor">
    <cofactor evidence="1">
        <name>Mg(2+)</name>
        <dbReference type="ChEBI" id="CHEBI:18420"/>
    </cofactor>
</comment>
<dbReference type="Gene3D" id="3.30.450.20">
    <property type="entry name" value="PAS domain"/>
    <property type="match status" value="1"/>
</dbReference>
<dbReference type="Pfam" id="PF00990">
    <property type="entry name" value="GGDEF"/>
    <property type="match status" value="1"/>
</dbReference>
<dbReference type="EMBL" id="VMNH01000007">
    <property type="protein sequence ID" value="TVO75867.1"/>
    <property type="molecule type" value="Genomic_DNA"/>
</dbReference>
<dbReference type="InterPro" id="IPR003018">
    <property type="entry name" value="GAF"/>
</dbReference>
<dbReference type="PROSITE" id="PS50883">
    <property type="entry name" value="EAL"/>
    <property type="match status" value="1"/>
</dbReference>
<dbReference type="InterPro" id="IPR029787">
    <property type="entry name" value="Nucleotide_cyclase"/>
</dbReference>
<gene>
    <name evidence="4" type="ORF">FHP88_07665</name>
</gene>
<accession>A0A558DRU6</accession>
<sequence length="777" mass="87302">MNPDEDWAVSINEEKNQLPPTVSNFTGDATIAEFSNLATYDKTAYLEYILNAPSTYALIATNLDFRITHYNPAAQRLFRLEDKALMGKRVTEFPQLGLSVQGEFSKAINKLKLMGEYRHTICSVANTCFVECVISGIYDSSENLIGYLLTGQDVTSRNIQQERATRKAAEEQCLGKLLRLSLNESSVDVFLQQSLEAILQSIPWLNLLPKGVIFLAEKNDQKDMLKMVASYQLNNTIKQVCKQVDFGYCVCGRAAAHKEVLFIADSHDDRHDVQYPGMEPHGHYSVPIILNETILGILTLYLPPGHTKMESDKSFLMRVANVLSIGVSKRKAEKALEYQAQYDALTKLPNRSQLMRQLDQALAKATRHDHYGAVMFIDLDHFKNINDSLGHNVGDEILQEVSVRLINILRKEDVVARLGGDEFVVLLTEVGSCPKEVARQAQLVAEKIRDSLSENYLINGYSLNITPSIGVALFPDNNENSHQVLQQADTAMYRAKSDGRNCIRFFLPVMQMIANERLEIEQDLRWALDTNKFQLHYQPQVDFNGRVVGAECLLRCPNSMGEFRRVDLCIDVAETTGLILPIGEWVLREACLNLKAWIDSGIATSLQHLCINISPKQFLQRDFVSLVQRVILETGVDPCKVVLEITESTLIDTNLDAISTMSALKELGVRIAIDDFGTGYSSLSYLTRLPLDILKIDRSFVLGVNNNQKNAAVVEALMAMARQLGLDIVSEGVETKDEINFLLEKGCECFQGFYYSKPLSMDAFLDYLRDPLVLIEH</sequence>
<dbReference type="InterPro" id="IPR029016">
    <property type="entry name" value="GAF-like_dom_sf"/>
</dbReference>
<dbReference type="Pfam" id="PF08448">
    <property type="entry name" value="PAS_4"/>
    <property type="match status" value="1"/>
</dbReference>
<dbReference type="OrthoDB" id="9804951at2"/>
<dbReference type="PANTHER" id="PTHR44757:SF2">
    <property type="entry name" value="BIOFILM ARCHITECTURE MAINTENANCE PROTEIN MBAA"/>
    <property type="match status" value="1"/>
</dbReference>
<dbReference type="SMART" id="SM00052">
    <property type="entry name" value="EAL"/>
    <property type="match status" value="1"/>
</dbReference>
<dbReference type="SUPFAM" id="SSF55785">
    <property type="entry name" value="PYP-like sensor domain (PAS domain)"/>
    <property type="match status" value="1"/>
</dbReference>
<dbReference type="FunFam" id="3.30.70.270:FF:000001">
    <property type="entry name" value="Diguanylate cyclase domain protein"/>
    <property type="match status" value="1"/>
</dbReference>
<feature type="domain" description="GGDEF" evidence="3">
    <location>
        <begin position="370"/>
        <end position="508"/>
    </location>
</feature>
<dbReference type="SUPFAM" id="SSF55781">
    <property type="entry name" value="GAF domain-like"/>
    <property type="match status" value="1"/>
</dbReference>
<keyword evidence="5" id="KW-1185">Reference proteome</keyword>
<dbReference type="GO" id="GO:0003824">
    <property type="term" value="F:catalytic activity"/>
    <property type="evidence" value="ECO:0007669"/>
    <property type="project" value="UniProtKB-ARBA"/>
</dbReference>
<dbReference type="Pfam" id="PF00563">
    <property type="entry name" value="EAL"/>
    <property type="match status" value="1"/>
</dbReference>
<dbReference type="SMART" id="SM00267">
    <property type="entry name" value="GGDEF"/>
    <property type="match status" value="1"/>
</dbReference>
<dbReference type="InterPro" id="IPR000014">
    <property type="entry name" value="PAS"/>
</dbReference>
<dbReference type="AlphaFoldDB" id="A0A558DRU6"/>
<evidence type="ECO:0000313" key="4">
    <source>
        <dbReference type="EMBL" id="TVO75867.1"/>
    </source>
</evidence>
<dbReference type="CDD" id="cd01948">
    <property type="entry name" value="EAL"/>
    <property type="match status" value="1"/>
</dbReference>
<dbReference type="Pfam" id="PF13185">
    <property type="entry name" value="GAF_2"/>
    <property type="match status" value="1"/>
</dbReference>
<dbReference type="PANTHER" id="PTHR44757">
    <property type="entry name" value="DIGUANYLATE CYCLASE DGCP"/>
    <property type="match status" value="1"/>
</dbReference>
<organism evidence="4 5">
    <name type="scientific">Sedimenticola selenatireducens</name>
    <dbReference type="NCBI Taxonomy" id="191960"/>
    <lineage>
        <taxon>Bacteria</taxon>
        <taxon>Pseudomonadati</taxon>
        <taxon>Pseudomonadota</taxon>
        <taxon>Gammaproteobacteria</taxon>
        <taxon>Chromatiales</taxon>
        <taxon>Sedimenticolaceae</taxon>
        <taxon>Sedimenticola</taxon>
    </lineage>
</organism>
<feature type="domain" description="EAL" evidence="2">
    <location>
        <begin position="517"/>
        <end position="772"/>
    </location>
</feature>
<evidence type="ECO:0000259" key="3">
    <source>
        <dbReference type="PROSITE" id="PS50887"/>
    </source>
</evidence>
<dbReference type="Gene3D" id="3.30.70.270">
    <property type="match status" value="1"/>
</dbReference>
<proteinExistence type="predicted"/>
<comment type="caution">
    <text evidence="4">The sequence shown here is derived from an EMBL/GenBank/DDBJ whole genome shotgun (WGS) entry which is preliminary data.</text>
</comment>